<evidence type="ECO:0000256" key="1">
    <source>
        <dbReference type="ARBA" id="ARBA00022512"/>
    </source>
</evidence>
<feature type="domain" description="Gram-positive cocci surface proteins LPxTG" evidence="8">
    <location>
        <begin position="584"/>
        <end position="617"/>
    </location>
</feature>
<feature type="chain" id="PRO_5004807872" evidence="7">
    <location>
        <begin position="40"/>
        <end position="617"/>
    </location>
</feature>
<dbReference type="NCBIfam" id="TIGR04320">
    <property type="entry name" value="Surf_Exclu_PgrA"/>
    <property type="match status" value="1"/>
</dbReference>
<dbReference type="EMBL" id="ACIN03000013">
    <property type="protein sequence ID" value="ESK65220.1"/>
    <property type="molecule type" value="Genomic_DNA"/>
</dbReference>
<dbReference type="InterPro" id="IPR035940">
    <property type="entry name" value="CAP_sf"/>
</dbReference>
<dbReference type="RefSeq" id="WP_023392023.1">
    <property type="nucleotide sequence ID" value="NZ_KI535340.1"/>
</dbReference>
<evidence type="ECO:0000313" key="9">
    <source>
        <dbReference type="EMBL" id="ESK65220.1"/>
    </source>
</evidence>
<protein>
    <submittedName>
        <fullName evidence="9">Signal peptide protein, YSIRK family</fullName>
    </submittedName>
</protein>
<feature type="compositionally biased region" description="Low complexity" evidence="5">
    <location>
        <begin position="420"/>
        <end position="525"/>
    </location>
</feature>
<evidence type="ECO:0000256" key="4">
    <source>
        <dbReference type="ARBA" id="ARBA00023088"/>
    </source>
</evidence>
<proteinExistence type="predicted"/>
<dbReference type="eggNOG" id="COG1196">
    <property type="taxonomic scope" value="Bacteria"/>
</dbReference>
<dbReference type="Proteomes" id="UP000019050">
    <property type="component" value="Unassembled WGS sequence"/>
</dbReference>
<evidence type="ECO:0000256" key="5">
    <source>
        <dbReference type="SAM" id="MobiDB-lite"/>
    </source>
</evidence>
<dbReference type="STRING" id="592010.GCWU000182_001381"/>
<dbReference type="NCBIfam" id="TIGR01168">
    <property type="entry name" value="YSIRK_signal"/>
    <property type="match status" value="1"/>
</dbReference>
<organism evidence="9 10">
    <name type="scientific">Abiotrophia defectiva ATCC 49176</name>
    <dbReference type="NCBI Taxonomy" id="592010"/>
    <lineage>
        <taxon>Bacteria</taxon>
        <taxon>Bacillati</taxon>
        <taxon>Bacillota</taxon>
        <taxon>Bacilli</taxon>
        <taxon>Lactobacillales</taxon>
        <taxon>Aerococcaceae</taxon>
        <taxon>Abiotrophia</taxon>
    </lineage>
</organism>
<dbReference type="Pfam" id="PF04650">
    <property type="entry name" value="YSIRK_signal"/>
    <property type="match status" value="1"/>
</dbReference>
<name>W1Q297_ABIDE</name>
<keyword evidence="2" id="KW-0964">Secreted</keyword>
<keyword evidence="3 7" id="KW-0732">Signal</keyword>
<keyword evidence="6" id="KW-1133">Transmembrane helix</keyword>
<dbReference type="SUPFAM" id="SSF55797">
    <property type="entry name" value="PR-1-like"/>
    <property type="match status" value="1"/>
</dbReference>
<evidence type="ECO:0000259" key="8">
    <source>
        <dbReference type="PROSITE" id="PS50847"/>
    </source>
</evidence>
<evidence type="ECO:0000256" key="6">
    <source>
        <dbReference type="SAM" id="Phobius"/>
    </source>
</evidence>
<dbReference type="InterPro" id="IPR019931">
    <property type="entry name" value="LPXTG_anchor"/>
</dbReference>
<evidence type="ECO:0000256" key="3">
    <source>
        <dbReference type="ARBA" id="ARBA00022729"/>
    </source>
</evidence>
<keyword evidence="10" id="KW-1185">Reference proteome</keyword>
<evidence type="ECO:0000313" key="10">
    <source>
        <dbReference type="Proteomes" id="UP000019050"/>
    </source>
</evidence>
<dbReference type="HOGENOM" id="CLU_442571_0_0_9"/>
<dbReference type="GeneID" id="84817884"/>
<dbReference type="PANTHER" id="PTHR10068:SF14">
    <property type="entry name" value="CELL WALL ADHESIN EAP1"/>
    <property type="match status" value="1"/>
</dbReference>
<dbReference type="eggNOG" id="COG3087">
    <property type="taxonomic scope" value="Bacteria"/>
</dbReference>
<dbReference type="InterPro" id="IPR005877">
    <property type="entry name" value="YSIRK_signal_dom"/>
</dbReference>
<feature type="region of interest" description="Disordered" evidence="5">
    <location>
        <begin position="403"/>
        <end position="569"/>
    </location>
</feature>
<keyword evidence="4" id="KW-0572">Peptidoglycan-anchor</keyword>
<dbReference type="PANTHER" id="PTHR10068">
    <property type="entry name" value="BONE MARROW PROTEOGLYCAN"/>
    <property type="match status" value="1"/>
</dbReference>
<comment type="caution">
    <text evidence="9">The sequence shown here is derived from an EMBL/GenBank/DDBJ whole genome shotgun (WGS) entry which is preliminary data.</text>
</comment>
<reference evidence="9" key="1">
    <citation type="submission" date="2013-06" db="EMBL/GenBank/DDBJ databases">
        <authorList>
            <person name="Weinstock G."/>
            <person name="Sodergren E."/>
            <person name="Clifton S."/>
            <person name="Fulton L."/>
            <person name="Fulton B."/>
            <person name="Courtney L."/>
            <person name="Fronick C."/>
            <person name="Harrison M."/>
            <person name="Strong C."/>
            <person name="Farmer C."/>
            <person name="Delahaunty K."/>
            <person name="Markovic C."/>
            <person name="Hall O."/>
            <person name="Minx P."/>
            <person name="Tomlinson C."/>
            <person name="Mitreva M."/>
            <person name="Nelson J."/>
            <person name="Hou S."/>
            <person name="Wollam A."/>
            <person name="Pepin K.H."/>
            <person name="Johnson M."/>
            <person name="Bhonagiri V."/>
            <person name="Nash W.E."/>
            <person name="Warren W."/>
            <person name="Chinwalla A."/>
            <person name="Mardis E.R."/>
            <person name="Wilson R.K."/>
        </authorList>
    </citation>
    <scope>NUCLEOTIDE SEQUENCE [LARGE SCALE GENOMIC DNA]</scope>
    <source>
        <strain evidence="9">ATCC 49176</strain>
    </source>
</reference>
<dbReference type="Pfam" id="PF00746">
    <property type="entry name" value="Gram_pos_anchor"/>
    <property type="match status" value="1"/>
</dbReference>
<dbReference type="NCBIfam" id="TIGR01167">
    <property type="entry name" value="LPXTG_anchor"/>
    <property type="match status" value="1"/>
</dbReference>
<dbReference type="AlphaFoldDB" id="W1Q297"/>
<evidence type="ECO:0000256" key="7">
    <source>
        <dbReference type="SAM" id="SignalP"/>
    </source>
</evidence>
<feature type="signal peptide" evidence="7">
    <location>
        <begin position="1"/>
        <end position="39"/>
    </location>
</feature>
<feature type="compositionally biased region" description="Polar residues" evidence="5">
    <location>
        <begin position="528"/>
        <end position="568"/>
    </location>
</feature>
<sequence length="617" mass="66471">MKHTNTVYRYAIRKLKVGTASIAVAALMFLGSGNNLVNAADLNQESAFVANAGSSEIEQIEEKLPSQELPNSDLEVDTKALEADKAPVTNTEAVEINTPLPVEEAESIASELANLDLPEDVESQDSATQEATIKALAKDVSDAKENPAEEATSSDQKASLAEAESTVAKQVAVVNGANETEEVKPLANANNTSDNKLVLPPGFTPDLFKEGAYTASQIDAIAKPGRALNTYKSNEADKNRIVDVNNLTEEQRKELSLYIANLINPIRQQFGKQPFKVNAGSLNAAQKVANAYQEDNWYAWTNSHDVNATTRALANVANGWGENLATISPNTTTMDSLKQQFHYQTVWMLFDDSHANFGHARNFLLFENPYGNHDVYLGVATNRAGANDSSKYGTQYYTMFAPKDGATEFTPGNDYSNDSQPTQPTEPTQPTQPTEPTQPTQPTEPTQPTQPTEPTQPTQPTEPTQPTQPTEPTQPTQPTEPTQPTQPTEPTQPTQPTEPTQPTQPTEPTQPTQPTTPTVPTQPEQPNKPGNHNGTGLNDKQDPSQNDGTSQIQGQNDPADKATSTTPNMVAPKAGEAQADGKQLPDTGESSNLIIIGAAIISALAGLALMALRRRKI</sequence>
<keyword evidence="6" id="KW-0812">Transmembrane</keyword>
<dbReference type="OrthoDB" id="2218925at2"/>
<dbReference type="PROSITE" id="PS50847">
    <property type="entry name" value="GRAM_POS_ANCHORING"/>
    <property type="match status" value="1"/>
</dbReference>
<keyword evidence="6" id="KW-0472">Membrane</keyword>
<keyword evidence="1" id="KW-0134">Cell wall</keyword>
<feature type="region of interest" description="Disordered" evidence="5">
    <location>
        <begin position="139"/>
        <end position="163"/>
    </location>
</feature>
<gene>
    <name evidence="9" type="ORF">GCWU000182_001381</name>
</gene>
<dbReference type="InterPro" id="IPR027607">
    <property type="entry name" value="Surf_Exclu_SEC10/PgrA"/>
</dbReference>
<accession>W1Q297</accession>
<feature type="transmembrane region" description="Helical" evidence="6">
    <location>
        <begin position="593"/>
        <end position="612"/>
    </location>
</feature>
<evidence type="ECO:0000256" key="2">
    <source>
        <dbReference type="ARBA" id="ARBA00022525"/>
    </source>
</evidence>